<dbReference type="InterPro" id="IPR011249">
    <property type="entry name" value="Metalloenz_LuxS/M16"/>
</dbReference>
<evidence type="ECO:0000313" key="9">
    <source>
        <dbReference type="EMBL" id="KAF6201642.1"/>
    </source>
</evidence>
<dbReference type="Pfam" id="PF05193">
    <property type="entry name" value="Peptidase_M16_C"/>
    <property type="match status" value="1"/>
</dbReference>
<dbReference type="InterPro" id="IPR050361">
    <property type="entry name" value="MPP/UQCRC_Complex"/>
</dbReference>
<keyword evidence="3" id="KW-0479">Metal-binding</keyword>
<sequence length="211" mass="23385">YTGADMRVRDDAMPLAHVAIAVEGAGWESADNIPLMVANTLIGAWDRSQGGGLSNSSKLALACAQDNLAHSFQSFNTCYKDTGLWGIYFVANTLSLDDLVYNIQSEWMRLCTSLSQSEVDRAKNVLKSNMFLQLDGTTAICEDIGRQMLCYGRRIPLHELESRINSITAKNVQDVMMEYVYDKCPAVAAVGPVEGLPDYNRIRGGMYWLRV</sequence>
<gene>
    <name evidence="9" type="ORF">GE061_004035</name>
</gene>
<comment type="caution">
    <text evidence="9">The sequence shown here is derived from an EMBL/GenBank/DDBJ whole genome shotgun (WGS) entry which is preliminary data.</text>
</comment>
<protein>
    <recommendedName>
        <fullName evidence="8">Peptidase M16 C-terminal domain-containing protein</fullName>
    </recommendedName>
</protein>
<keyword evidence="7" id="KW-0496">Mitochondrion</keyword>
<evidence type="ECO:0000256" key="7">
    <source>
        <dbReference type="ARBA" id="ARBA00023128"/>
    </source>
</evidence>
<evidence type="ECO:0000313" key="10">
    <source>
        <dbReference type="Proteomes" id="UP000466442"/>
    </source>
</evidence>
<evidence type="ECO:0000256" key="6">
    <source>
        <dbReference type="ARBA" id="ARBA00023049"/>
    </source>
</evidence>
<dbReference type="GO" id="GO:0006627">
    <property type="term" value="P:protein processing involved in protein targeting to mitochondrion"/>
    <property type="evidence" value="ECO:0007669"/>
    <property type="project" value="TreeGrafter"/>
</dbReference>
<evidence type="ECO:0000256" key="4">
    <source>
        <dbReference type="ARBA" id="ARBA00022801"/>
    </source>
</evidence>
<dbReference type="AlphaFoldDB" id="A0A8S9WY25"/>
<keyword evidence="5" id="KW-0862">Zinc</keyword>
<dbReference type="Gene3D" id="3.30.830.10">
    <property type="entry name" value="Metalloenzyme, LuxS/M16 peptidase-like"/>
    <property type="match status" value="1"/>
</dbReference>
<dbReference type="PANTHER" id="PTHR11851">
    <property type="entry name" value="METALLOPROTEASE"/>
    <property type="match status" value="1"/>
</dbReference>
<dbReference type="EMBL" id="WIXP02000012">
    <property type="protein sequence ID" value="KAF6201642.1"/>
    <property type="molecule type" value="Genomic_DNA"/>
</dbReference>
<evidence type="ECO:0000259" key="8">
    <source>
        <dbReference type="Pfam" id="PF05193"/>
    </source>
</evidence>
<dbReference type="SUPFAM" id="SSF63411">
    <property type="entry name" value="LuxS/MPP-like metallohydrolase"/>
    <property type="match status" value="1"/>
</dbReference>
<dbReference type="PANTHER" id="PTHR11851:SF149">
    <property type="entry name" value="GH01077P"/>
    <property type="match status" value="1"/>
</dbReference>
<name>A0A8S9WY25_APOLU</name>
<dbReference type="OrthoDB" id="10251424at2759"/>
<dbReference type="InterPro" id="IPR007863">
    <property type="entry name" value="Peptidase_M16_C"/>
</dbReference>
<keyword evidence="4" id="KW-0378">Hydrolase</keyword>
<organism evidence="9 10">
    <name type="scientific">Apolygus lucorum</name>
    <name type="common">Small green plant bug</name>
    <name type="synonym">Lygocoris lucorum</name>
    <dbReference type="NCBI Taxonomy" id="248454"/>
    <lineage>
        <taxon>Eukaryota</taxon>
        <taxon>Metazoa</taxon>
        <taxon>Ecdysozoa</taxon>
        <taxon>Arthropoda</taxon>
        <taxon>Hexapoda</taxon>
        <taxon>Insecta</taxon>
        <taxon>Pterygota</taxon>
        <taxon>Neoptera</taxon>
        <taxon>Paraneoptera</taxon>
        <taxon>Hemiptera</taxon>
        <taxon>Heteroptera</taxon>
        <taxon>Panheteroptera</taxon>
        <taxon>Cimicomorpha</taxon>
        <taxon>Miridae</taxon>
        <taxon>Mirini</taxon>
        <taxon>Apolygus</taxon>
    </lineage>
</organism>
<keyword evidence="2" id="KW-0645">Protease</keyword>
<feature type="non-terminal residue" evidence="9">
    <location>
        <position position="1"/>
    </location>
</feature>
<keyword evidence="6" id="KW-0482">Metalloprotease</keyword>
<dbReference type="GO" id="GO:0046872">
    <property type="term" value="F:metal ion binding"/>
    <property type="evidence" value="ECO:0007669"/>
    <property type="project" value="UniProtKB-KW"/>
</dbReference>
<dbReference type="Proteomes" id="UP000466442">
    <property type="component" value="Linkage Group LG12"/>
</dbReference>
<evidence type="ECO:0000256" key="5">
    <source>
        <dbReference type="ARBA" id="ARBA00022833"/>
    </source>
</evidence>
<accession>A0A8S9WY25</accession>
<evidence type="ECO:0000256" key="1">
    <source>
        <dbReference type="ARBA" id="ARBA00004173"/>
    </source>
</evidence>
<evidence type="ECO:0000256" key="3">
    <source>
        <dbReference type="ARBA" id="ARBA00022723"/>
    </source>
</evidence>
<dbReference type="GO" id="GO:0004222">
    <property type="term" value="F:metalloendopeptidase activity"/>
    <property type="evidence" value="ECO:0007669"/>
    <property type="project" value="TreeGrafter"/>
</dbReference>
<dbReference type="GO" id="GO:0005739">
    <property type="term" value="C:mitochondrion"/>
    <property type="evidence" value="ECO:0007669"/>
    <property type="project" value="UniProtKB-SubCell"/>
</dbReference>
<feature type="domain" description="Peptidase M16 C-terminal" evidence="8">
    <location>
        <begin position="2"/>
        <end position="126"/>
    </location>
</feature>
<keyword evidence="10" id="KW-1185">Reference proteome</keyword>
<proteinExistence type="predicted"/>
<reference evidence="9" key="1">
    <citation type="journal article" date="2021" name="Mol. Ecol. Resour.">
        <title>Apolygus lucorum genome provides insights into omnivorousness and mesophyll feeding.</title>
        <authorList>
            <person name="Liu Y."/>
            <person name="Liu H."/>
            <person name="Wang H."/>
            <person name="Huang T."/>
            <person name="Liu B."/>
            <person name="Yang B."/>
            <person name="Yin L."/>
            <person name="Li B."/>
            <person name="Zhang Y."/>
            <person name="Zhang S."/>
            <person name="Jiang F."/>
            <person name="Zhang X."/>
            <person name="Ren Y."/>
            <person name="Wang B."/>
            <person name="Wang S."/>
            <person name="Lu Y."/>
            <person name="Wu K."/>
            <person name="Fan W."/>
            <person name="Wang G."/>
        </authorList>
    </citation>
    <scope>NUCLEOTIDE SEQUENCE</scope>
    <source>
        <strain evidence="9">12Hb</strain>
    </source>
</reference>
<dbReference type="FunFam" id="3.30.830.10:FF:000001">
    <property type="entry name" value="Mitochondrial-processing peptidase subunit beta, mitochondrial"/>
    <property type="match status" value="1"/>
</dbReference>
<evidence type="ECO:0000256" key="2">
    <source>
        <dbReference type="ARBA" id="ARBA00022670"/>
    </source>
</evidence>
<comment type="subcellular location">
    <subcellularLocation>
        <location evidence="1">Mitochondrion</location>
    </subcellularLocation>
</comment>